<evidence type="ECO:0000256" key="2">
    <source>
        <dbReference type="ARBA" id="ARBA00008380"/>
    </source>
</evidence>
<dbReference type="GO" id="GO:0009279">
    <property type="term" value="C:cell outer membrane"/>
    <property type="evidence" value="ECO:0007669"/>
    <property type="project" value="UniProtKB-SubCell"/>
</dbReference>
<name>A0AAQ2WWN9_9SPIR</name>
<keyword evidence="3" id="KW-0732">Signal</keyword>
<evidence type="ECO:0000256" key="6">
    <source>
        <dbReference type="ARBA" id="ARBA00023237"/>
    </source>
</evidence>
<evidence type="ECO:0000256" key="7">
    <source>
        <dbReference type="ARBA" id="ARBA00023288"/>
    </source>
</evidence>
<dbReference type="InterPro" id="IPR004983">
    <property type="entry name" value="Mlp"/>
</dbReference>
<proteinExistence type="inferred from homology"/>
<comment type="subcellular location">
    <subcellularLocation>
        <location evidence="1">Cell outer membrane</location>
        <topology evidence="1">Lipid-anchor</topology>
    </subcellularLocation>
</comment>
<organism evidence="9 10">
    <name type="scientific">Borrelia miyamotoi</name>
    <dbReference type="NCBI Taxonomy" id="47466"/>
    <lineage>
        <taxon>Bacteria</taxon>
        <taxon>Pseudomonadati</taxon>
        <taxon>Spirochaetota</taxon>
        <taxon>Spirochaetia</taxon>
        <taxon>Spirochaetales</taxon>
        <taxon>Borreliaceae</taxon>
        <taxon>Borrelia</taxon>
    </lineage>
</organism>
<evidence type="ECO:0000256" key="3">
    <source>
        <dbReference type="ARBA" id="ARBA00022729"/>
    </source>
</evidence>
<evidence type="ECO:0000256" key="1">
    <source>
        <dbReference type="ARBA" id="ARBA00004459"/>
    </source>
</evidence>
<reference evidence="9" key="1">
    <citation type="submission" date="2022-12" db="EMBL/GenBank/DDBJ databases">
        <title>B. miyamotoi WGS.</title>
        <authorList>
            <person name="Kuleshov K.V."/>
            <person name="Hoornstra D."/>
            <person name="Hovius J.W."/>
            <person name="Platonov A.E."/>
            <person name="Telford S.R. III."/>
        </authorList>
    </citation>
    <scope>NUCLEOTIDE SEQUENCE</scope>
    <source>
        <strain evidence="9">410</strain>
        <plasmid evidence="9">p410-cp30-2</plasmid>
    </source>
</reference>
<keyword evidence="6" id="KW-0998">Cell outer membrane</keyword>
<dbReference type="Proteomes" id="UP001164544">
    <property type="component" value="Plasmid p410-cp30-2"/>
</dbReference>
<evidence type="ECO:0000313" key="9">
    <source>
        <dbReference type="EMBL" id="WAZ91624.1"/>
    </source>
</evidence>
<protein>
    <submittedName>
        <fullName evidence="9">Mlp family lipoprotein</fullName>
    </submittedName>
</protein>
<comment type="similarity">
    <text evidence="2">Belongs to the Multicopy lipoprotein (Mlp) family.</text>
</comment>
<accession>A0AAQ2WWN9</accession>
<dbReference type="AlphaFoldDB" id="A0AAQ2WWN9"/>
<comment type="function">
    <text evidence="8">An outer membrane protein that may participate in pathogenesis. Some human Lyme disease patients have antibodies against this protein. The Mlp proteins probably undergo intragenic recombination, generating new alleles.</text>
</comment>
<evidence type="ECO:0000256" key="8">
    <source>
        <dbReference type="ARBA" id="ARBA00046007"/>
    </source>
</evidence>
<gene>
    <name evidence="9" type="ORF">O5398_05810</name>
</gene>
<keyword evidence="9" id="KW-0614">Plasmid</keyword>
<dbReference type="Pfam" id="PF03304">
    <property type="entry name" value="Mlp"/>
    <property type="match status" value="1"/>
</dbReference>
<dbReference type="RefSeq" id="WP_070401385.1">
    <property type="nucleotide sequence ID" value="NZ_CP017127.1"/>
</dbReference>
<evidence type="ECO:0000256" key="5">
    <source>
        <dbReference type="ARBA" id="ARBA00023139"/>
    </source>
</evidence>
<evidence type="ECO:0000313" key="10">
    <source>
        <dbReference type="Proteomes" id="UP001164544"/>
    </source>
</evidence>
<geneLocation type="plasmid" evidence="9 10">
    <name>p410-cp30-2</name>
</geneLocation>
<sequence length="217" mass="25639">MNKYIYCLILCSMLLFYCCGERNPISKGNNSTHSFKNTKSNAQSQTLGEIDQKNNTFNFEQQKFNSLILGFNKIKKSIENNLKTSRPTLEPIYTEFIPWLLKHPDKQKELANNFTSFYNFLDEKRKIHANNKTFDEYITDAINAGKENNENGKYGSDSITYITLTTPVIRRNNHIWNFFTNTINQIRYSQTNEKKFKTLQDELKVKNTTDYYRKNWT</sequence>
<dbReference type="EMBL" id="CP114642">
    <property type="protein sequence ID" value="WAZ91624.1"/>
    <property type="molecule type" value="Genomic_DNA"/>
</dbReference>
<keyword evidence="4" id="KW-0472">Membrane</keyword>
<keyword evidence="5" id="KW-0564">Palmitate</keyword>
<evidence type="ECO:0000256" key="4">
    <source>
        <dbReference type="ARBA" id="ARBA00023136"/>
    </source>
</evidence>
<keyword evidence="7 9" id="KW-0449">Lipoprotein</keyword>